<feature type="domain" description="Methyl-accepting transducer" evidence="12">
    <location>
        <begin position="459"/>
        <end position="681"/>
    </location>
</feature>
<evidence type="ECO:0000256" key="9">
    <source>
        <dbReference type="ARBA" id="ARBA00029447"/>
    </source>
</evidence>
<keyword evidence="3" id="KW-0145">Chemotaxis</keyword>
<evidence type="ECO:0008006" key="17">
    <source>
        <dbReference type="Google" id="ProtNLM"/>
    </source>
</evidence>
<name>A0A917BZZ1_9PROT</name>
<dbReference type="Gene3D" id="3.30.450.20">
    <property type="entry name" value="PAS domain"/>
    <property type="match status" value="1"/>
</dbReference>
<keyword evidence="7 11" id="KW-0472">Membrane</keyword>
<dbReference type="PRINTS" id="PR00260">
    <property type="entry name" value="CHEMTRNSDUCR"/>
</dbReference>
<evidence type="ECO:0000259" key="14">
    <source>
        <dbReference type="PROSITE" id="PS50885"/>
    </source>
</evidence>
<evidence type="ECO:0000256" key="6">
    <source>
        <dbReference type="ARBA" id="ARBA00022989"/>
    </source>
</evidence>
<dbReference type="GO" id="GO:0004888">
    <property type="term" value="F:transmembrane signaling receptor activity"/>
    <property type="evidence" value="ECO:0007669"/>
    <property type="project" value="InterPro"/>
</dbReference>
<dbReference type="PROSITE" id="PS50111">
    <property type="entry name" value="CHEMOTAXIS_TRANSDUC_2"/>
    <property type="match status" value="1"/>
</dbReference>
<gene>
    <name evidence="15" type="ORF">GCM10011332_17170</name>
</gene>
<dbReference type="SMART" id="SM00283">
    <property type="entry name" value="MA"/>
    <property type="match status" value="1"/>
</dbReference>
<dbReference type="PANTHER" id="PTHR32089:SF112">
    <property type="entry name" value="LYSOZYME-LIKE PROTEIN-RELATED"/>
    <property type="match status" value="1"/>
</dbReference>
<feature type="domain" description="HAMP" evidence="14">
    <location>
        <begin position="366"/>
        <end position="419"/>
    </location>
</feature>
<dbReference type="GO" id="GO:0007165">
    <property type="term" value="P:signal transduction"/>
    <property type="evidence" value="ECO:0007669"/>
    <property type="project" value="UniProtKB-KW"/>
</dbReference>
<keyword evidence="5 11" id="KW-0812">Transmembrane</keyword>
<dbReference type="InterPro" id="IPR000727">
    <property type="entry name" value="T_SNARE_dom"/>
</dbReference>
<dbReference type="PANTHER" id="PTHR32089">
    <property type="entry name" value="METHYL-ACCEPTING CHEMOTAXIS PROTEIN MCPB"/>
    <property type="match status" value="1"/>
</dbReference>
<evidence type="ECO:0000256" key="10">
    <source>
        <dbReference type="PROSITE-ProRule" id="PRU00284"/>
    </source>
</evidence>
<dbReference type="CDD" id="cd11386">
    <property type="entry name" value="MCP_signal"/>
    <property type="match status" value="1"/>
</dbReference>
<dbReference type="InterPro" id="IPR003660">
    <property type="entry name" value="HAMP_dom"/>
</dbReference>
<protein>
    <recommendedName>
        <fullName evidence="17">Chemotaxis protein</fullName>
    </recommendedName>
</protein>
<dbReference type="SMART" id="SM00304">
    <property type="entry name" value="HAMP"/>
    <property type="match status" value="1"/>
</dbReference>
<feature type="domain" description="T-SNARE coiled-coil homology" evidence="13">
    <location>
        <begin position="611"/>
        <end position="673"/>
    </location>
</feature>
<evidence type="ECO:0000256" key="3">
    <source>
        <dbReference type="ARBA" id="ARBA00022500"/>
    </source>
</evidence>
<evidence type="ECO:0000256" key="5">
    <source>
        <dbReference type="ARBA" id="ARBA00022692"/>
    </source>
</evidence>
<dbReference type="Proteomes" id="UP000632498">
    <property type="component" value="Unassembled WGS sequence"/>
</dbReference>
<keyword evidence="2" id="KW-1003">Cell membrane</keyword>
<accession>A0A917BZZ1</accession>
<dbReference type="GO" id="GO:0005886">
    <property type="term" value="C:plasma membrane"/>
    <property type="evidence" value="ECO:0007669"/>
    <property type="project" value="UniProtKB-SubCell"/>
</dbReference>
<dbReference type="InterPro" id="IPR004090">
    <property type="entry name" value="Chemotax_Me-accpt_rcpt"/>
</dbReference>
<evidence type="ECO:0000259" key="13">
    <source>
        <dbReference type="PROSITE" id="PS50192"/>
    </source>
</evidence>
<dbReference type="InterPro" id="IPR004089">
    <property type="entry name" value="MCPsignal_dom"/>
</dbReference>
<feature type="transmembrane region" description="Helical" evidence="11">
    <location>
        <begin position="12"/>
        <end position="33"/>
    </location>
</feature>
<dbReference type="RefSeq" id="WP_188663865.1">
    <property type="nucleotide sequence ID" value="NZ_BMHV01000010.1"/>
</dbReference>
<evidence type="ECO:0000256" key="11">
    <source>
        <dbReference type="SAM" id="Phobius"/>
    </source>
</evidence>
<dbReference type="EMBL" id="BMHV01000010">
    <property type="protein sequence ID" value="GGF63725.1"/>
    <property type="molecule type" value="Genomic_DNA"/>
</dbReference>
<evidence type="ECO:0000256" key="1">
    <source>
        <dbReference type="ARBA" id="ARBA00004429"/>
    </source>
</evidence>
<evidence type="ECO:0000256" key="7">
    <source>
        <dbReference type="ARBA" id="ARBA00023136"/>
    </source>
</evidence>
<comment type="caution">
    <text evidence="15">The sequence shown here is derived from an EMBL/GenBank/DDBJ whole genome shotgun (WGS) entry which is preliminary data.</text>
</comment>
<evidence type="ECO:0000256" key="4">
    <source>
        <dbReference type="ARBA" id="ARBA00022519"/>
    </source>
</evidence>
<proteinExistence type="inferred from homology"/>
<sequence>MTLSNIQISKKLPVFTVLLMIMTGVLLSTIILFEVSDGFEKSEGNKLVSLVAARESELSNYLDIISSDLKIQAHNPVVAQALTGFEESWASLGGEQKQRLQQAYITDNPNPSGEKHKLLKAATGTPYDEVHGEFHPYFRTLLEARNYYDVFLIDPAGNVVYSVFKELDFATNLNNGDWAKSELGVLFRDIIKNPQDNGAVFKDFRPYAPSADAPASFIGMPVFKKNSDLVGVLVYQMPIGEINRIMQSAEGMGESGETYIVGSDYLMRSDSRFSKESTILKNKVESQTVKEALQGKTGVHEIQDYRNIDVLSAYTPVDFLNTKWAIIAEVDVEEAMQTATLVRNTSIGLVLAISVIGAIVALLFSRTITVPITRITESMNVLAKGDNTVEIPYHDRGDEVGDMAQAVKVFKDNAIERVRLEAEEKERVIQRENRQKKIEALTKNFDQVITDMLTTVKGSVEEMHGAANTLSANAEQTQKQSTAVSAATEEATANVQTVSAASTELTASIEEISRQISESSSILTDAVRQTEEANQKIERLAGAADEIGNVINLINDIADQTNMLALNATIEAARAGDAGKGFAVVASEVKMLASQTGEATEQIRKQISQVQGETSDAVEAIRAISNVIARVNELSTAIAGAVEEQNASTAEISRNVEEAAQGTQEVSRNIQGVAQAAGETGTMSQMVFDSANALLHESDELQQHVVKFLHDVHEAQNS</sequence>
<dbReference type="Pfam" id="PF02743">
    <property type="entry name" value="dCache_1"/>
    <property type="match status" value="1"/>
</dbReference>
<dbReference type="CDD" id="cd06225">
    <property type="entry name" value="HAMP"/>
    <property type="match status" value="1"/>
</dbReference>
<reference evidence="15" key="2">
    <citation type="submission" date="2020-09" db="EMBL/GenBank/DDBJ databases">
        <authorList>
            <person name="Sun Q."/>
            <person name="Zhou Y."/>
        </authorList>
    </citation>
    <scope>NUCLEOTIDE SEQUENCE</scope>
    <source>
        <strain evidence="15">CGMCC 1.15254</strain>
    </source>
</reference>
<dbReference type="Pfam" id="PF00015">
    <property type="entry name" value="MCPsignal"/>
    <property type="match status" value="1"/>
</dbReference>
<dbReference type="Pfam" id="PF00672">
    <property type="entry name" value="HAMP"/>
    <property type="match status" value="1"/>
</dbReference>
<comment type="subcellular location">
    <subcellularLocation>
        <location evidence="1">Cell inner membrane</location>
        <topology evidence="1">Multi-pass membrane protein</topology>
    </subcellularLocation>
</comment>
<evidence type="ECO:0000259" key="12">
    <source>
        <dbReference type="PROSITE" id="PS50111"/>
    </source>
</evidence>
<organism evidence="15 16">
    <name type="scientific">Terasakiella brassicae</name>
    <dbReference type="NCBI Taxonomy" id="1634917"/>
    <lineage>
        <taxon>Bacteria</taxon>
        <taxon>Pseudomonadati</taxon>
        <taxon>Pseudomonadota</taxon>
        <taxon>Alphaproteobacteria</taxon>
        <taxon>Rhodospirillales</taxon>
        <taxon>Terasakiellaceae</taxon>
        <taxon>Terasakiella</taxon>
    </lineage>
</organism>
<evidence type="ECO:0000313" key="15">
    <source>
        <dbReference type="EMBL" id="GGF63725.1"/>
    </source>
</evidence>
<dbReference type="CDD" id="cd18774">
    <property type="entry name" value="PDC2_HK_sensor"/>
    <property type="match status" value="1"/>
</dbReference>
<dbReference type="PROSITE" id="PS50192">
    <property type="entry name" value="T_SNARE"/>
    <property type="match status" value="1"/>
</dbReference>
<dbReference type="AlphaFoldDB" id="A0A917BZZ1"/>
<dbReference type="GO" id="GO:0006935">
    <property type="term" value="P:chemotaxis"/>
    <property type="evidence" value="ECO:0007669"/>
    <property type="project" value="UniProtKB-KW"/>
</dbReference>
<comment type="similarity">
    <text evidence="9">Belongs to the methyl-accepting chemotaxis (MCP) protein family.</text>
</comment>
<dbReference type="PROSITE" id="PS50885">
    <property type="entry name" value="HAMP"/>
    <property type="match status" value="1"/>
</dbReference>
<evidence type="ECO:0000256" key="8">
    <source>
        <dbReference type="ARBA" id="ARBA00023224"/>
    </source>
</evidence>
<dbReference type="InterPro" id="IPR033479">
    <property type="entry name" value="dCache_1"/>
</dbReference>
<reference evidence="15" key="1">
    <citation type="journal article" date="2014" name="Int. J. Syst. Evol. Microbiol.">
        <title>Complete genome sequence of Corynebacterium casei LMG S-19264T (=DSM 44701T), isolated from a smear-ripened cheese.</title>
        <authorList>
            <consortium name="US DOE Joint Genome Institute (JGI-PGF)"/>
            <person name="Walter F."/>
            <person name="Albersmeier A."/>
            <person name="Kalinowski J."/>
            <person name="Ruckert C."/>
        </authorList>
    </citation>
    <scope>NUCLEOTIDE SEQUENCE</scope>
    <source>
        <strain evidence="15">CGMCC 1.15254</strain>
    </source>
</reference>
<keyword evidence="16" id="KW-1185">Reference proteome</keyword>
<dbReference type="Gene3D" id="1.10.8.500">
    <property type="entry name" value="HAMP domain in histidine kinase"/>
    <property type="match status" value="1"/>
</dbReference>
<dbReference type="SUPFAM" id="SSF58104">
    <property type="entry name" value="Methyl-accepting chemotaxis protein (MCP) signaling domain"/>
    <property type="match status" value="1"/>
</dbReference>
<keyword evidence="4" id="KW-0997">Cell inner membrane</keyword>
<dbReference type="Gene3D" id="1.10.287.950">
    <property type="entry name" value="Methyl-accepting chemotaxis protein"/>
    <property type="match status" value="1"/>
</dbReference>
<evidence type="ECO:0000313" key="16">
    <source>
        <dbReference type="Proteomes" id="UP000632498"/>
    </source>
</evidence>
<evidence type="ECO:0000256" key="2">
    <source>
        <dbReference type="ARBA" id="ARBA00022475"/>
    </source>
</evidence>
<keyword evidence="6 11" id="KW-1133">Transmembrane helix</keyword>
<keyword evidence="8 10" id="KW-0807">Transducer</keyword>